<keyword evidence="5" id="KW-0176">Collagen</keyword>
<evidence type="ECO:0000256" key="1">
    <source>
        <dbReference type="ARBA" id="ARBA00004239"/>
    </source>
</evidence>
<keyword evidence="10" id="KW-1185">Reference proteome</keyword>
<evidence type="ECO:0000256" key="3">
    <source>
        <dbReference type="ARBA" id="ARBA00022729"/>
    </source>
</evidence>
<evidence type="ECO:0000256" key="7">
    <source>
        <dbReference type="SAM" id="MobiDB-lite"/>
    </source>
</evidence>
<dbReference type="PANTHER" id="PTHR24020:SF86">
    <property type="entry name" value="COLLAGEN, TYPE VI, ALPHA 4"/>
    <property type="match status" value="1"/>
</dbReference>
<keyword evidence="6" id="KW-0325">Glycoprotein</keyword>
<dbReference type="InterPro" id="IPR050525">
    <property type="entry name" value="ECM_Assembly_Org"/>
</dbReference>
<dbReference type="SMART" id="SM00327">
    <property type="entry name" value="VWA"/>
    <property type="match status" value="2"/>
</dbReference>
<reference evidence="9" key="2">
    <citation type="submission" date="2025-09" db="UniProtKB">
        <authorList>
            <consortium name="Ensembl"/>
        </authorList>
    </citation>
    <scope>IDENTIFICATION</scope>
</reference>
<evidence type="ECO:0000259" key="8">
    <source>
        <dbReference type="PROSITE" id="PS50234"/>
    </source>
</evidence>
<keyword evidence="2" id="KW-0964">Secreted</keyword>
<feature type="region of interest" description="Disordered" evidence="7">
    <location>
        <begin position="1"/>
        <end position="24"/>
    </location>
</feature>
<organism evidence="9 10">
    <name type="scientific">Chelydra serpentina</name>
    <name type="common">Snapping turtle</name>
    <name type="synonym">Testudo serpentina</name>
    <dbReference type="NCBI Taxonomy" id="8475"/>
    <lineage>
        <taxon>Eukaryota</taxon>
        <taxon>Metazoa</taxon>
        <taxon>Chordata</taxon>
        <taxon>Craniata</taxon>
        <taxon>Vertebrata</taxon>
        <taxon>Euteleostomi</taxon>
        <taxon>Archelosauria</taxon>
        <taxon>Testudinata</taxon>
        <taxon>Testudines</taxon>
        <taxon>Cryptodira</taxon>
        <taxon>Durocryptodira</taxon>
        <taxon>Americhelydia</taxon>
        <taxon>Chelydroidea</taxon>
        <taxon>Chelydridae</taxon>
        <taxon>Chelydra</taxon>
    </lineage>
</organism>
<dbReference type="Ensembl" id="ENSCSRT00000008806.1">
    <property type="protein sequence ID" value="ENSCSRP00000008511.1"/>
    <property type="gene ID" value="ENSCSRG00000006327.1"/>
</dbReference>
<dbReference type="CDD" id="cd01472">
    <property type="entry name" value="vWA_collagen"/>
    <property type="match status" value="1"/>
</dbReference>
<proteinExistence type="predicted"/>
<evidence type="ECO:0000256" key="2">
    <source>
        <dbReference type="ARBA" id="ARBA00022525"/>
    </source>
</evidence>
<dbReference type="FunFam" id="3.40.50.410:FF:000004">
    <property type="entry name" value="collagen alpha-6(VI) chain"/>
    <property type="match status" value="1"/>
</dbReference>
<keyword evidence="3" id="KW-0732">Signal</keyword>
<evidence type="ECO:0000256" key="6">
    <source>
        <dbReference type="ARBA" id="ARBA00023180"/>
    </source>
</evidence>
<evidence type="ECO:0000313" key="9">
    <source>
        <dbReference type="Ensembl" id="ENSCSRP00000008511.1"/>
    </source>
</evidence>
<dbReference type="PROSITE" id="PS50234">
    <property type="entry name" value="VWFA"/>
    <property type="match status" value="2"/>
</dbReference>
<dbReference type="SUPFAM" id="SSF53300">
    <property type="entry name" value="vWA-like"/>
    <property type="match status" value="3"/>
</dbReference>
<dbReference type="GO" id="GO:0005576">
    <property type="term" value="C:extracellular region"/>
    <property type="evidence" value="ECO:0007669"/>
    <property type="project" value="UniProtKB-SubCell"/>
</dbReference>
<evidence type="ECO:0000256" key="5">
    <source>
        <dbReference type="ARBA" id="ARBA00023119"/>
    </source>
</evidence>
<feature type="domain" description="VWFA" evidence="8">
    <location>
        <begin position="42"/>
        <end position="210"/>
    </location>
</feature>
<dbReference type="FunFam" id="3.40.50.410:FF:000001">
    <property type="entry name" value="Collagen, type XII, alpha 1"/>
    <property type="match status" value="1"/>
</dbReference>
<reference evidence="9" key="1">
    <citation type="submission" date="2025-08" db="UniProtKB">
        <authorList>
            <consortium name="Ensembl"/>
        </authorList>
    </citation>
    <scope>IDENTIFICATION</scope>
</reference>
<dbReference type="GO" id="GO:0005581">
    <property type="term" value="C:collagen trimer"/>
    <property type="evidence" value="ECO:0007669"/>
    <property type="project" value="UniProtKB-KW"/>
</dbReference>
<dbReference type="InterPro" id="IPR036465">
    <property type="entry name" value="vWFA_dom_sf"/>
</dbReference>
<keyword evidence="4" id="KW-0677">Repeat</keyword>
<evidence type="ECO:0000256" key="4">
    <source>
        <dbReference type="ARBA" id="ARBA00022737"/>
    </source>
</evidence>
<feature type="compositionally biased region" description="Polar residues" evidence="7">
    <location>
        <begin position="12"/>
        <end position="24"/>
    </location>
</feature>
<sequence length="546" mass="60454">EKGALTACERGPNTSPRLPNPSILQTAPTIYPPTSLFPHLPMDSSGSIGQENFLKMKTFMRELVNKSDISADRVQVGVVQFSGTTNEEFQLDRYSSKSDIFSAIDRMSLIGENTLTGGALTFVADYFKPPKGARPAVKKFLILITDGEAQDEVKVPAKALRDQGVVIYSVGVFNANKPQLQEISGKPELVFYVEEFDILKHDKYYYVDTFEGLKTTSIAISEKIYDDSKPGKGGQTFWPEGRSGFLKLYGGLVRGGGRGLAPTCYLPPSPRTPAPSNPFCREASVADIVFLVDGSWSIGNENFRRIQDFLYIMVSGFDVGEDKIRIGLIQYSDAPHTEFFLSTYNDKEAILKKIQTLRYKGGGTKTGESLRFMLENHFKETVGSRREEGVPQIAVVITDGKAQDNIQEPAKEVKDAGITLYAIGIKGASLEELQEIASDPYDKHVYEVEDFTDLQDISHNMLQALCRTVEEVNQIAHFSQGMSTSPCISVYVVGINVQNSTKLQEIANKPLNKFLFSIGSYDVLQDLPRSLLQTMCFAVESQIKGK</sequence>
<protein>
    <recommendedName>
        <fullName evidence="8">VWFA domain-containing protein</fullName>
    </recommendedName>
</protein>
<dbReference type="Pfam" id="PF00092">
    <property type="entry name" value="VWA"/>
    <property type="match status" value="2"/>
</dbReference>
<name>A0A8C3XMA4_CHESE</name>
<dbReference type="InterPro" id="IPR002035">
    <property type="entry name" value="VWF_A"/>
</dbReference>
<dbReference type="AlphaFoldDB" id="A0A8C3XMA4"/>
<feature type="domain" description="VWFA" evidence="8">
    <location>
        <begin position="287"/>
        <end position="465"/>
    </location>
</feature>
<accession>A0A8C3XMA4</accession>
<dbReference type="Proteomes" id="UP000694403">
    <property type="component" value="Unplaced"/>
</dbReference>
<dbReference type="PRINTS" id="PR00453">
    <property type="entry name" value="VWFADOMAIN"/>
</dbReference>
<evidence type="ECO:0000313" key="10">
    <source>
        <dbReference type="Proteomes" id="UP000694403"/>
    </source>
</evidence>
<dbReference type="PANTHER" id="PTHR24020">
    <property type="entry name" value="COLLAGEN ALPHA"/>
    <property type="match status" value="1"/>
</dbReference>
<comment type="subcellular location">
    <subcellularLocation>
        <location evidence="1">Secreted</location>
        <location evidence="1">Extracellular space</location>
    </subcellularLocation>
</comment>
<dbReference type="Gene3D" id="3.40.50.410">
    <property type="entry name" value="von Willebrand factor, type A domain"/>
    <property type="match status" value="2"/>
</dbReference>